<keyword evidence="3" id="KW-1185">Reference proteome</keyword>
<feature type="region of interest" description="Disordered" evidence="1">
    <location>
        <begin position="1"/>
        <end position="53"/>
    </location>
</feature>
<dbReference type="GeneID" id="4388906"/>
<evidence type="ECO:0000256" key="1">
    <source>
        <dbReference type="SAM" id="MobiDB-lite"/>
    </source>
</evidence>
<name>Q2H974_CHAGB</name>
<sequence length="236" mass="25769">MADRSPVHILAGSSTTNANFSRNTPGVRQLKSGKQKKQPSSPFSSSPTNGLATSVPISRRCCRKSSGMLLMSFWPFSSQMLQCTTENWWRRRRATSSLLRVASWMVSCTMGGGSITRRSRSPKPQLRAAEGCWRTVMRCSEVGVRGGAGGGAGCEWWWWELLPVGGAAVGDGGGGWWWWWWCGLLLLLLLPPVRRLEYAHGIWVLAAVRVDGCVLGGLRGSCGAGRRPLGIMDGEE</sequence>
<reference evidence="3" key="1">
    <citation type="journal article" date="2015" name="Genome Announc.">
        <title>Draft genome sequence of the cellulolytic fungus Chaetomium globosum.</title>
        <authorList>
            <person name="Cuomo C.A."/>
            <person name="Untereiner W.A."/>
            <person name="Ma L.-J."/>
            <person name="Grabherr M."/>
            <person name="Birren B.W."/>
        </authorList>
    </citation>
    <scope>NUCLEOTIDE SEQUENCE [LARGE SCALE GENOMIC DNA]</scope>
    <source>
        <strain evidence="3">ATCC 6205 / CBS 148.51 / DSM 1962 / NBRC 6347 / NRRL 1970</strain>
    </source>
</reference>
<evidence type="ECO:0000313" key="2">
    <source>
        <dbReference type="EMBL" id="EAQ91295.1"/>
    </source>
</evidence>
<dbReference type="AlphaFoldDB" id="Q2H974"/>
<dbReference type="VEuPathDB" id="FungiDB:CHGG_03230"/>
<evidence type="ECO:0000313" key="3">
    <source>
        <dbReference type="Proteomes" id="UP000001056"/>
    </source>
</evidence>
<dbReference type="Proteomes" id="UP000001056">
    <property type="component" value="Unassembled WGS sequence"/>
</dbReference>
<feature type="compositionally biased region" description="Low complexity" evidence="1">
    <location>
        <begin position="38"/>
        <end position="47"/>
    </location>
</feature>
<dbReference type="EMBL" id="CH408030">
    <property type="protein sequence ID" value="EAQ91295.1"/>
    <property type="molecule type" value="Genomic_DNA"/>
</dbReference>
<protein>
    <submittedName>
        <fullName evidence="2">Uncharacterized protein</fullName>
    </submittedName>
</protein>
<feature type="compositionally biased region" description="Polar residues" evidence="1">
    <location>
        <begin position="12"/>
        <end position="26"/>
    </location>
</feature>
<proteinExistence type="predicted"/>
<dbReference type="RefSeq" id="XP_001229746.1">
    <property type="nucleotide sequence ID" value="XM_001229745.1"/>
</dbReference>
<gene>
    <name evidence="2" type="ORF">CHGG_03230</name>
</gene>
<dbReference type="InParanoid" id="Q2H974"/>
<dbReference type="HOGENOM" id="CLU_1175274_0_0_1"/>
<organism evidence="2 3">
    <name type="scientific">Chaetomium globosum (strain ATCC 6205 / CBS 148.51 / DSM 1962 / NBRC 6347 / NRRL 1970)</name>
    <name type="common">Soil fungus</name>
    <dbReference type="NCBI Taxonomy" id="306901"/>
    <lineage>
        <taxon>Eukaryota</taxon>
        <taxon>Fungi</taxon>
        <taxon>Dikarya</taxon>
        <taxon>Ascomycota</taxon>
        <taxon>Pezizomycotina</taxon>
        <taxon>Sordariomycetes</taxon>
        <taxon>Sordariomycetidae</taxon>
        <taxon>Sordariales</taxon>
        <taxon>Chaetomiaceae</taxon>
        <taxon>Chaetomium</taxon>
    </lineage>
</organism>
<accession>Q2H974</accession>